<accession>A0A4U9W3J1</accession>
<sequence length="79" mass="9368">MQNEPYFYNPGMTPEQLEDWLNQQKLHLSHYNRLVSERAALIKRLTEVDTVLERYATSLKPEKLSFPWEPNPHQGDAQK</sequence>
<organism evidence="1">
    <name type="scientific">Serratia fonticola</name>
    <dbReference type="NCBI Taxonomy" id="47917"/>
    <lineage>
        <taxon>Bacteria</taxon>
        <taxon>Pseudomonadati</taxon>
        <taxon>Pseudomonadota</taxon>
        <taxon>Gammaproteobacteria</taxon>
        <taxon>Enterobacterales</taxon>
        <taxon>Yersiniaceae</taxon>
        <taxon>Serratia</taxon>
    </lineage>
</organism>
<evidence type="ECO:0000313" key="1">
    <source>
        <dbReference type="EMBL" id="VTR53244.1"/>
    </source>
</evidence>
<protein>
    <submittedName>
        <fullName evidence="1">Uncharacterized protein</fullName>
    </submittedName>
</protein>
<gene>
    <name evidence="1" type="ORF">NCTC12965_06518</name>
</gene>
<dbReference type="EMBL" id="CABEEZ010000127">
    <property type="protein sequence ID" value="VTR53244.1"/>
    <property type="molecule type" value="Genomic_DNA"/>
</dbReference>
<name>A0A4U9W3J1_SERFO</name>
<dbReference type="AlphaFoldDB" id="A0A4U9W3J1"/>
<proteinExistence type="predicted"/>
<reference evidence="1" key="1">
    <citation type="submission" date="2019-05" db="EMBL/GenBank/DDBJ databases">
        <authorList>
            <consortium name="Pathogen Informatics"/>
        </authorList>
    </citation>
    <scope>NUCLEOTIDE SEQUENCE [LARGE SCALE GENOMIC DNA]</scope>
    <source>
        <strain evidence="1">NCTC12965</strain>
    </source>
</reference>